<dbReference type="Gene3D" id="3.40.50.300">
    <property type="entry name" value="P-loop containing nucleotide triphosphate hydrolases"/>
    <property type="match status" value="1"/>
</dbReference>
<dbReference type="PRINTS" id="PR00449">
    <property type="entry name" value="RASTRNSFRMNG"/>
</dbReference>
<reference evidence="8" key="1">
    <citation type="journal article" date="2021" name="Mol. Ecol. Resour.">
        <title>Phylogenomic analyses of the genus Drosophila reveals genomic signals of climate adaptation.</title>
        <authorList>
            <person name="Li F."/>
            <person name="Rane R.V."/>
            <person name="Luria V."/>
            <person name="Xiong Z."/>
            <person name="Chen J."/>
            <person name="Li Z."/>
            <person name="Catullo R.A."/>
            <person name="Griffin P.C."/>
            <person name="Schiffer M."/>
            <person name="Pearce S."/>
            <person name="Lee S.F."/>
            <person name="McElroy K."/>
            <person name="Stocker A."/>
            <person name="Shirriffs J."/>
            <person name="Cockerell F."/>
            <person name="Coppin C."/>
            <person name="Sgro C.M."/>
            <person name="Karger A."/>
            <person name="Cain J.W."/>
            <person name="Weber J.A."/>
            <person name="Santpere G."/>
            <person name="Kirschner M.W."/>
            <person name="Hoffmann A.A."/>
            <person name="Oakeshott J.G."/>
            <person name="Zhang G."/>
        </authorList>
    </citation>
    <scope>NUCLEOTIDE SEQUENCE</scope>
    <source>
        <strain evidence="8">BGI-SZ-2011g</strain>
    </source>
</reference>
<dbReference type="PANTHER" id="PTHR24071">
    <property type="entry name" value="RAN GTPASE"/>
    <property type="match status" value="1"/>
</dbReference>
<dbReference type="GO" id="GO:0005634">
    <property type="term" value="C:nucleus"/>
    <property type="evidence" value="ECO:0007669"/>
    <property type="project" value="UniProtKB-SubCell"/>
</dbReference>
<evidence type="ECO:0000256" key="6">
    <source>
        <dbReference type="ARBA" id="ARBA00023134"/>
    </source>
</evidence>
<keyword evidence="5" id="KW-0653">Protein transport</keyword>
<dbReference type="AlphaFoldDB" id="A0AAD4JTJ5"/>
<comment type="subcellular location">
    <subcellularLocation>
        <location evidence="1">Nucleus</location>
    </subcellularLocation>
</comment>
<dbReference type="GO" id="GO:0003924">
    <property type="term" value="F:GTPase activity"/>
    <property type="evidence" value="ECO:0007669"/>
    <property type="project" value="InterPro"/>
</dbReference>
<dbReference type="GO" id="GO:0006606">
    <property type="term" value="P:protein import into nucleus"/>
    <property type="evidence" value="ECO:0007669"/>
    <property type="project" value="TreeGrafter"/>
</dbReference>
<gene>
    <name evidence="8" type="ORF">KR093_004873</name>
</gene>
<evidence type="ECO:0000256" key="5">
    <source>
        <dbReference type="ARBA" id="ARBA00022927"/>
    </source>
</evidence>
<evidence type="ECO:0000256" key="4">
    <source>
        <dbReference type="ARBA" id="ARBA00022741"/>
    </source>
</evidence>
<dbReference type="SMART" id="SM00174">
    <property type="entry name" value="RHO"/>
    <property type="match status" value="1"/>
</dbReference>
<evidence type="ECO:0000256" key="1">
    <source>
        <dbReference type="ARBA" id="ARBA00004123"/>
    </source>
</evidence>
<evidence type="ECO:0000256" key="7">
    <source>
        <dbReference type="ARBA" id="ARBA00023242"/>
    </source>
</evidence>
<protein>
    <recommendedName>
        <fullName evidence="10">GTP-binding nuclear protein</fullName>
    </recommendedName>
</protein>
<dbReference type="SMART" id="SM00173">
    <property type="entry name" value="RAS"/>
    <property type="match status" value="1"/>
</dbReference>
<dbReference type="GO" id="GO:0005525">
    <property type="term" value="F:GTP binding"/>
    <property type="evidence" value="ECO:0007669"/>
    <property type="project" value="UniProtKB-KW"/>
</dbReference>
<evidence type="ECO:0000313" key="9">
    <source>
        <dbReference type="Proteomes" id="UP001200034"/>
    </source>
</evidence>
<feature type="non-terminal residue" evidence="8">
    <location>
        <position position="1"/>
    </location>
</feature>
<evidence type="ECO:0000256" key="3">
    <source>
        <dbReference type="ARBA" id="ARBA00022448"/>
    </source>
</evidence>
<dbReference type="Pfam" id="PF00071">
    <property type="entry name" value="Ras"/>
    <property type="match status" value="1"/>
</dbReference>
<dbReference type="EMBL" id="JAJJHW010003409">
    <property type="protein sequence ID" value="KAH8359166.1"/>
    <property type="molecule type" value="Genomic_DNA"/>
</dbReference>
<dbReference type="SMART" id="SM00176">
    <property type="entry name" value="RAN"/>
    <property type="match status" value="1"/>
</dbReference>
<dbReference type="PANTHER" id="PTHR24071:SF0">
    <property type="entry name" value="GTP-BINDING NUCLEAR PROTEIN RAN"/>
    <property type="match status" value="1"/>
</dbReference>
<sequence length="220" mass="25262">NMSTERAIPCFKCVLVGDGGTGKSVFMKRHLTGEFNCKYEATTGVDVCKLSFLTDRGQLDFNVWDTAGHEQHGSLRDGYYVQAQSAMIFFDVDSRPTYNNVHLWHQALIKVCGNIPIVVCGNKMDLKTMRTTKYSNELLRKLKVQVSLCDVDQRTNDNSYPITTRKYYPISTKSHYNIEKPFLWLARILVGDPRLSLVEEPALRPPEQTVYDRWLLMLEN</sequence>
<keyword evidence="4" id="KW-0547">Nucleotide-binding</keyword>
<feature type="non-terminal residue" evidence="8">
    <location>
        <position position="220"/>
    </location>
</feature>
<keyword evidence="7" id="KW-0539">Nucleus</keyword>
<name>A0AAD4JTJ5_9MUSC</name>
<keyword evidence="6" id="KW-0342">GTP-binding</keyword>
<dbReference type="InterPro" id="IPR002041">
    <property type="entry name" value="Ran_GTPase"/>
</dbReference>
<keyword evidence="9" id="KW-1185">Reference proteome</keyword>
<dbReference type="InterPro" id="IPR005225">
    <property type="entry name" value="Small_GTP-bd"/>
</dbReference>
<evidence type="ECO:0000313" key="8">
    <source>
        <dbReference type="EMBL" id="KAH8359166.1"/>
    </source>
</evidence>
<dbReference type="GO" id="GO:0005737">
    <property type="term" value="C:cytoplasm"/>
    <property type="evidence" value="ECO:0007669"/>
    <property type="project" value="TreeGrafter"/>
</dbReference>
<organism evidence="8 9">
    <name type="scientific">Drosophila rubida</name>
    <dbReference type="NCBI Taxonomy" id="30044"/>
    <lineage>
        <taxon>Eukaryota</taxon>
        <taxon>Metazoa</taxon>
        <taxon>Ecdysozoa</taxon>
        <taxon>Arthropoda</taxon>
        <taxon>Hexapoda</taxon>
        <taxon>Insecta</taxon>
        <taxon>Pterygota</taxon>
        <taxon>Neoptera</taxon>
        <taxon>Endopterygota</taxon>
        <taxon>Diptera</taxon>
        <taxon>Brachycera</taxon>
        <taxon>Muscomorpha</taxon>
        <taxon>Ephydroidea</taxon>
        <taxon>Drosophilidae</taxon>
        <taxon>Drosophila</taxon>
    </lineage>
</organism>
<dbReference type="InterPro" id="IPR027417">
    <property type="entry name" value="P-loop_NTPase"/>
</dbReference>
<evidence type="ECO:0008006" key="10">
    <source>
        <dbReference type="Google" id="ProtNLM"/>
    </source>
</evidence>
<comment type="caution">
    <text evidence="8">The sequence shown here is derived from an EMBL/GenBank/DDBJ whole genome shotgun (WGS) entry which is preliminary data.</text>
</comment>
<proteinExistence type="inferred from homology"/>
<dbReference type="NCBIfam" id="TIGR00231">
    <property type="entry name" value="small_GTP"/>
    <property type="match status" value="1"/>
</dbReference>
<dbReference type="Proteomes" id="UP001200034">
    <property type="component" value="Unassembled WGS sequence"/>
</dbReference>
<dbReference type="SMART" id="SM00175">
    <property type="entry name" value="RAB"/>
    <property type="match status" value="1"/>
</dbReference>
<accession>A0AAD4JTJ5</accession>
<comment type="similarity">
    <text evidence="2">Belongs to the small GTPase superfamily. Ran family.</text>
</comment>
<keyword evidence="3" id="KW-0813">Transport</keyword>
<dbReference type="GO" id="GO:0000054">
    <property type="term" value="P:ribosomal subunit export from nucleus"/>
    <property type="evidence" value="ECO:0007669"/>
    <property type="project" value="TreeGrafter"/>
</dbReference>
<dbReference type="PROSITE" id="PS51418">
    <property type="entry name" value="RAN"/>
    <property type="match status" value="1"/>
</dbReference>
<evidence type="ECO:0000256" key="2">
    <source>
        <dbReference type="ARBA" id="ARBA00008028"/>
    </source>
</evidence>
<dbReference type="PROSITE" id="PS51419">
    <property type="entry name" value="RAB"/>
    <property type="match status" value="1"/>
</dbReference>
<dbReference type="SUPFAM" id="SSF52540">
    <property type="entry name" value="P-loop containing nucleoside triphosphate hydrolases"/>
    <property type="match status" value="1"/>
</dbReference>
<dbReference type="InterPro" id="IPR001806">
    <property type="entry name" value="Small_GTPase"/>
</dbReference>